<evidence type="ECO:0000256" key="1">
    <source>
        <dbReference type="SAM" id="Phobius"/>
    </source>
</evidence>
<keyword evidence="1" id="KW-1133">Transmembrane helix</keyword>
<feature type="transmembrane region" description="Helical" evidence="1">
    <location>
        <begin position="655"/>
        <end position="680"/>
    </location>
</feature>
<name>X6P0N2_RETFI</name>
<organism evidence="2 3">
    <name type="scientific">Reticulomyxa filosa</name>
    <dbReference type="NCBI Taxonomy" id="46433"/>
    <lineage>
        <taxon>Eukaryota</taxon>
        <taxon>Sar</taxon>
        <taxon>Rhizaria</taxon>
        <taxon>Retaria</taxon>
        <taxon>Foraminifera</taxon>
        <taxon>Monothalamids</taxon>
        <taxon>Reticulomyxidae</taxon>
        <taxon>Reticulomyxa</taxon>
    </lineage>
</organism>
<evidence type="ECO:0000313" key="2">
    <source>
        <dbReference type="EMBL" id="ETO31092.1"/>
    </source>
</evidence>
<feature type="transmembrane region" description="Helical" evidence="1">
    <location>
        <begin position="591"/>
        <end position="616"/>
    </location>
</feature>
<feature type="transmembrane region" description="Helical" evidence="1">
    <location>
        <begin position="227"/>
        <end position="252"/>
    </location>
</feature>
<evidence type="ECO:0008006" key="4">
    <source>
        <dbReference type="Google" id="ProtNLM"/>
    </source>
</evidence>
<feature type="transmembrane region" description="Helical" evidence="1">
    <location>
        <begin position="185"/>
        <end position="206"/>
    </location>
</feature>
<protein>
    <recommendedName>
        <fullName evidence="4">Transmembrane protein</fullName>
    </recommendedName>
</protein>
<sequence>MVYLYVYKIMSPPPPTSNLQKKKKKQWKEASKNPEYLGDPQLDYNVKYRIIGIKCLWIGLFDLVFLSVGVLSVVIMPFRIFAFKRMFVVHWEAYKQDDYGDLRLALVWNMLFACLDWMFIALSLPLLVMFTRYYHVWKKLKTASAANMTEQEANQRFGTHYKDLKYDTTLRLEIVGNVIPGLYDWLILLCGLASVVVMPFRAMAFVRCFSVHWKAYKEDHYDDLRAALVMNLCFAICDWVFIFCMLPMLFMFTRYYHIAQLIRQRIAAGDSQEKKEERYGSYGDDLKYDSLLRWQLLWNWFPGLVDWFVLLFGLLAIVIMPLRLFAFVRSIYVHWDDYKKDEYSTLRVALLMNLWFAICEWLFLLCAIPLLLMWTRYYHMVKQVKEALNDHNEGQVNKYGDYEKDLQYNTHVRLALLSNIFVGLLDWLVLLLAILSVAVMPLRIIALIRSVGVHWHNYTQDQYDDLRVAFATNLLFSLYEWVFAIFAFPLLVMFTRYYHMWKQVQASLNEEGSEDVRRARYGRFALDLQYNIALRKQLVANIGSGLCDWFVLICGVAAFIIMPLRFAAFARCIRIHWDAYKNDNYDPLRKALVINLCVAFIEWWFLLFAIPLLFLFTRYYHIFHKIKEAFHASADTVNSLRLIILSNFFPGLRDYFVLLWGLLAVAVMPLRAVAFVRSLYVHWDDYKKDQYGALRSAMLTNLWFAICEW</sequence>
<comment type="caution">
    <text evidence="2">The sequence shown here is derived from an EMBL/GenBank/DDBJ whole genome shotgun (WGS) entry which is preliminary data.</text>
</comment>
<keyword evidence="1" id="KW-0472">Membrane</keyword>
<evidence type="ECO:0000313" key="3">
    <source>
        <dbReference type="Proteomes" id="UP000023152"/>
    </source>
</evidence>
<feature type="transmembrane region" description="Helical" evidence="1">
    <location>
        <begin position="307"/>
        <end position="328"/>
    </location>
</feature>
<dbReference type="Proteomes" id="UP000023152">
    <property type="component" value="Unassembled WGS sequence"/>
</dbReference>
<reference evidence="2 3" key="1">
    <citation type="journal article" date="2013" name="Curr. Biol.">
        <title>The Genome of the Foraminiferan Reticulomyxa filosa.</title>
        <authorList>
            <person name="Glockner G."/>
            <person name="Hulsmann N."/>
            <person name="Schleicher M."/>
            <person name="Noegel A.A."/>
            <person name="Eichinger L."/>
            <person name="Gallinger C."/>
            <person name="Pawlowski J."/>
            <person name="Sierra R."/>
            <person name="Euteneuer U."/>
            <person name="Pillet L."/>
            <person name="Moustafa A."/>
            <person name="Platzer M."/>
            <person name="Groth M."/>
            <person name="Szafranski K."/>
            <person name="Schliwa M."/>
        </authorList>
    </citation>
    <scope>NUCLEOTIDE SEQUENCE [LARGE SCALE GENOMIC DNA]</scope>
</reference>
<feature type="non-terminal residue" evidence="2">
    <location>
        <position position="709"/>
    </location>
</feature>
<feature type="transmembrane region" description="Helical" evidence="1">
    <location>
        <begin position="348"/>
        <end position="372"/>
    </location>
</feature>
<feature type="transmembrane region" description="Helical" evidence="1">
    <location>
        <begin position="427"/>
        <end position="448"/>
    </location>
</feature>
<feature type="transmembrane region" description="Helical" evidence="1">
    <location>
        <begin position="549"/>
        <end position="570"/>
    </location>
</feature>
<keyword evidence="1" id="KW-0812">Transmembrane</keyword>
<dbReference type="EMBL" id="ASPP01005134">
    <property type="protein sequence ID" value="ETO31092.1"/>
    <property type="molecule type" value="Genomic_DNA"/>
</dbReference>
<keyword evidence="3" id="KW-1185">Reference proteome</keyword>
<gene>
    <name evidence="2" type="ORF">RFI_06027</name>
</gene>
<feature type="transmembrane region" description="Helical" evidence="1">
    <location>
        <begin position="468"/>
        <end position="492"/>
    </location>
</feature>
<proteinExistence type="predicted"/>
<accession>X6P0N2</accession>
<dbReference type="AlphaFoldDB" id="X6P0N2"/>
<feature type="transmembrane region" description="Helical" evidence="1">
    <location>
        <begin position="56"/>
        <end position="83"/>
    </location>
</feature>
<feature type="transmembrane region" description="Helical" evidence="1">
    <location>
        <begin position="104"/>
        <end position="130"/>
    </location>
</feature>